<feature type="domain" description="Arb2-like" evidence="12">
    <location>
        <begin position="579"/>
        <end position="836"/>
    </location>
</feature>
<comment type="subcellular location">
    <subcellularLocation>
        <location evidence="1">Nucleus</location>
    </subcellularLocation>
</comment>
<dbReference type="GO" id="GO:0141221">
    <property type="term" value="F:histone deacetylase activity, hydrolytic mechanism"/>
    <property type="evidence" value="ECO:0007669"/>
    <property type="project" value="UniProtKB-EC"/>
</dbReference>
<evidence type="ECO:0000256" key="1">
    <source>
        <dbReference type="ARBA" id="ARBA00004123"/>
    </source>
</evidence>
<dbReference type="Pfam" id="PF09757">
    <property type="entry name" value="Arb2-like"/>
    <property type="match status" value="1"/>
</dbReference>
<dbReference type="InterPro" id="IPR019154">
    <property type="entry name" value="Arb2-like_domain"/>
</dbReference>
<evidence type="ECO:0000313" key="14">
    <source>
        <dbReference type="Proteomes" id="UP001322138"/>
    </source>
</evidence>
<keyword evidence="6" id="KW-0156">Chromatin regulator</keyword>
<evidence type="ECO:0000256" key="4">
    <source>
        <dbReference type="ARBA" id="ARBA00022491"/>
    </source>
</evidence>
<evidence type="ECO:0000256" key="6">
    <source>
        <dbReference type="ARBA" id="ARBA00022853"/>
    </source>
</evidence>
<dbReference type="Gene3D" id="3.40.800.20">
    <property type="entry name" value="Histone deacetylase domain"/>
    <property type="match status" value="1"/>
</dbReference>
<evidence type="ECO:0000256" key="3">
    <source>
        <dbReference type="ARBA" id="ARBA00012111"/>
    </source>
</evidence>
<dbReference type="InterPro" id="IPR017321">
    <property type="entry name" value="Hist_deAcase_II_yeast"/>
</dbReference>
<name>A0ABR0FN65_9PEZI</name>
<protein>
    <recommendedName>
        <fullName evidence="3">histone deacetylase</fullName>
        <ecNumber evidence="3">3.5.1.98</ecNumber>
    </recommendedName>
</protein>
<evidence type="ECO:0000259" key="11">
    <source>
        <dbReference type="Pfam" id="PF00850"/>
    </source>
</evidence>
<dbReference type="PIRSF" id="PIRSF037919">
    <property type="entry name" value="HDAC_II_yeast"/>
    <property type="match status" value="1"/>
</dbReference>
<dbReference type="RefSeq" id="XP_062733445.1">
    <property type="nucleotide sequence ID" value="XM_062877652.1"/>
</dbReference>
<evidence type="ECO:0000259" key="12">
    <source>
        <dbReference type="Pfam" id="PF09757"/>
    </source>
</evidence>
<feature type="region of interest" description="Disordered" evidence="10">
    <location>
        <begin position="121"/>
        <end position="170"/>
    </location>
</feature>
<dbReference type="PANTHER" id="PTHR10625">
    <property type="entry name" value="HISTONE DEACETYLASE HDAC1-RELATED"/>
    <property type="match status" value="1"/>
</dbReference>
<gene>
    <name evidence="13" type="primary">HDA1</name>
    <name evidence="13" type="ORF">QC761_305080</name>
</gene>
<evidence type="ECO:0000256" key="5">
    <source>
        <dbReference type="ARBA" id="ARBA00022801"/>
    </source>
</evidence>
<evidence type="ECO:0000313" key="13">
    <source>
        <dbReference type="EMBL" id="KAK4644469.1"/>
    </source>
</evidence>
<accession>A0ABR0FN65</accession>
<organism evidence="13 14">
    <name type="scientific">Podospora bellae-mahoneyi</name>
    <dbReference type="NCBI Taxonomy" id="2093777"/>
    <lineage>
        <taxon>Eukaryota</taxon>
        <taxon>Fungi</taxon>
        <taxon>Dikarya</taxon>
        <taxon>Ascomycota</taxon>
        <taxon>Pezizomycotina</taxon>
        <taxon>Sordariomycetes</taxon>
        <taxon>Sordariomycetidae</taxon>
        <taxon>Sordariales</taxon>
        <taxon>Podosporaceae</taxon>
        <taxon>Podospora</taxon>
    </lineage>
</organism>
<comment type="caution">
    <text evidence="13">The sequence shown here is derived from an EMBL/GenBank/DDBJ whole genome shotgun (WGS) entry which is preliminary data.</text>
</comment>
<dbReference type="SUPFAM" id="SSF52768">
    <property type="entry name" value="Arginase/deacetylase"/>
    <property type="match status" value="1"/>
</dbReference>
<dbReference type="EMBL" id="JAFFGZ010000005">
    <property type="protein sequence ID" value="KAK4644469.1"/>
    <property type="molecule type" value="Genomic_DNA"/>
</dbReference>
<dbReference type="PANTHER" id="PTHR10625:SF5">
    <property type="entry name" value="HISTONE DEACETYLASE"/>
    <property type="match status" value="1"/>
</dbReference>
<dbReference type="Proteomes" id="UP001322138">
    <property type="component" value="Unassembled WGS sequence"/>
</dbReference>
<evidence type="ECO:0000256" key="2">
    <source>
        <dbReference type="ARBA" id="ARBA00007738"/>
    </source>
</evidence>
<dbReference type="GeneID" id="87897134"/>
<dbReference type="InterPro" id="IPR037138">
    <property type="entry name" value="His_deacetylse_dom_sf"/>
</dbReference>
<keyword evidence="7" id="KW-0805">Transcription regulation</keyword>
<keyword evidence="14" id="KW-1185">Reference proteome</keyword>
<evidence type="ECO:0000256" key="8">
    <source>
        <dbReference type="ARBA" id="ARBA00023163"/>
    </source>
</evidence>
<keyword evidence="8" id="KW-0804">Transcription</keyword>
<evidence type="ECO:0000256" key="9">
    <source>
        <dbReference type="ARBA" id="ARBA00023242"/>
    </source>
</evidence>
<evidence type="ECO:0000256" key="7">
    <source>
        <dbReference type="ARBA" id="ARBA00023015"/>
    </source>
</evidence>
<feature type="compositionally biased region" description="Polar residues" evidence="10">
    <location>
        <begin position="124"/>
        <end position="162"/>
    </location>
</feature>
<comment type="similarity">
    <text evidence="2">Belongs to the histone deacetylase family. HD type 2 subfamily.</text>
</comment>
<evidence type="ECO:0000256" key="10">
    <source>
        <dbReference type="SAM" id="MobiDB-lite"/>
    </source>
</evidence>
<keyword evidence="9" id="KW-0539">Nucleus</keyword>
<dbReference type="Pfam" id="PF00850">
    <property type="entry name" value="Hist_deacetyl"/>
    <property type="match status" value="1"/>
</dbReference>
<dbReference type="PRINTS" id="PR01270">
    <property type="entry name" value="HDASUPER"/>
</dbReference>
<dbReference type="InterPro" id="IPR000286">
    <property type="entry name" value="HDACs"/>
</dbReference>
<sequence>MTGRLLQVPASRRLISDQSLTISSHALETGHVAGHCAYHSSISLLLCLAHILKPSALFALCTYLFHLPGHYLCLSSRLVANKSQTNLPSLQHLRFASSICWPGPRGIMDVDQDVVMDGTADAPSIQSANGYSEPTSKSGGSSLETPNGHSAESSAEGTSSMSGEPGYPERFRRKGILPTGCCYDDRMKLHANADFGPNPHHPEDPSRIEVIMRIFKKHGLLFTGTDAELIDVINNRPTSYMWRIPAREATEEEIRTVHRVEHFNWVKALSTKTTHELRDISAMMDQGRESLYVGSMTYEASLISAGGAIETCKAVVTGTVKNAFAVIRPPGHHAEYDQPMGFCLFNNVPIAAKVCQKEYPDICRRVMILDWDVHHGNGIQNMFYEDPNILYISLHVYKNGDFYPGKPDNPMIPDGGMEQCGAGNGLGKNINIAWHDQGMGDGEYMAAFQKIVMPIGHEFNPDLVIISAGFDAAAGDELGACFVSPACYAHMTHMLMSLAGGKVAVCLEGGYNLTAISKSALAVAQTLMGEPPPQMQIPRISREASKVLAKVQAYQAPYWECMRPGIIDVTEMTKNDSSRLHDVIRSSQKEKLSKYGMLPLYIQRDIIFRSFENQVLVTKGVQSAKKLLLIVHDPPELHGQPDPLDNSLEPHNSWVSDGVAKYIDWACNNDFGVIDINVPPYITRTDDTEHFTPRMDEKTLQMHLQELMCYIWDNYLQLYDGADEIYLMGVGNAYLGIKVLLINRNVRNRIAGIVNFVDGSLRPVKSDVDEDLSSWYKDNSQVYVANDHACWSDPDLTRKVMKRRFGNAIRSEVNGLAPMMNTHFKDVLRFIAEQARKLHGGETTEDEGNRRG</sequence>
<proteinExistence type="inferred from homology"/>
<keyword evidence="4" id="KW-0678">Repressor</keyword>
<reference evidence="13 14" key="1">
    <citation type="journal article" date="2023" name="bioRxiv">
        <title>High-quality genome assemblies of four members of thePodospora anserinaspecies complex.</title>
        <authorList>
            <person name="Ament-Velasquez S.L."/>
            <person name="Vogan A.A."/>
            <person name="Wallerman O."/>
            <person name="Hartmann F."/>
            <person name="Gautier V."/>
            <person name="Silar P."/>
            <person name="Giraud T."/>
            <person name="Johannesson H."/>
        </authorList>
    </citation>
    <scope>NUCLEOTIDE SEQUENCE [LARGE SCALE GENOMIC DNA]</scope>
    <source>
        <strain evidence="13 14">CBS 112042</strain>
    </source>
</reference>
<dbReference type="EC" id="3.5.1.98" evidence="3"/>
<dbReference type="InterPro" id="IPR023696">
    <property type="entry name" value="Ureohydrolase_dom_sf"/>
</dbReference>
<keyword evidence="5 13" id="KW-0378">Hydrolase</keyword>
<feature type="domain" description="Histone deacetylase" evidence="11">
    <location>
        <begin position="201"/>
        <end position="526"/>
    </location>
</feature>
<dbReference type="InterPro" id="IPR023801">
    <property type="entry name" value="His_deacetylse_dom"/>
</dbReference>